<reference evidence="4" key="1">
    <citation type="journal article" date="2014" name="Int. J. Syst. Evol. Microbiol.">
        <title>Complete genome sequence of Corynebacterium casei LMG S-19264T (=DSM 44701T), isolated from a smear-ripened cheese.</title>
        <authorList>
            <consortium name="US DOE Joint Genome Institute (JGI-PGF)"/>
            <person name="Walter F."/>
            <person name="Albersmeier A."/>
            <person name="Kalinowski J."/>
            <person name="Ruckert C."/>
        </authorList>
    </citation>
    <scope>NUCLEOTIDE SEQUENCE</scope>
    <source>
        <strain evidence="4">JCM 5069</strain>
    </source>
</reference>
<feature type="compositionally biased region" description="Gly residues" evidence="1">
    <location>
        <begin position="522"/>
        <end position="533"/>
    </location>
</feature>
<dbReference type="InterPro" id="IPR042099">
    <property type="entry name" value="ANL_N_sf"/>
</dbReference>
<dbReference type="Pfam" id="PF00501">
    <property type="entry name" value="AMP-binding"/>
    <property type="match status" value="1"/>
</dbReference>
<accession>A0A919FXQ7</accession>
<dbReference type="PANTHER" id="PTHR43767:SF1">
    <property type="entry name" value="NONRIBOSOMAL PEPTIDE SYNTHASE PES1 (EUROFUNG)-RELATED"/>
    <property type="match status" value="1"/>
</dbReference>
<feature type="domain" description="AMP-binding enzyme C-terminal" evidence="3">
    <location>
        <begin position="437"/>
        <end position="511"/>
    </location>
</feature>
<keyword evidence="5" id="KW-1185">Reference proteome</keyword>
<dbReference type="InterPro" id="IPR050237">
    <property type="entry name" value="ATP-dep_AMP-bd_enzyme"/>
</dbReference>
<dbReference type="InterPro" id="IPR020845">
    <property type="entry name" value="AMP-binding_CS"/>
</dbReference>
<dbReference type="InterPro" id="IPR025110">
    <property type="entry name" value="AMP-bd_C"/>
</dbReference>
<evidence type="ECO:0000256" key="1">
    <source>
        <dbReference type="SAM" id="MobiDB-lite"/>
    </source>
</evidence>
<dbReference type="SUPFAM" id="SSF56801">
    <property type="entry name" value="Acetyl-CoA synthetase-like"/>
    <property type="match status" value="1"/>
</dbReference>
<dbReference type="PANTHER" id="PTHR43767">
    <property type="entry name" value="LONG-CHAIN-FATTY-ACID--COA LIGASE"/>
    <property type="match status" value="1"/>
</dbReference>
<dbReference type="Proteomes" id="UP000603708">
    <property type="component" value="Unassembled WGS sequence"/>
</dbReference>
<dbReference type="InterPro" id="IPR000873">
    <property type="entry name" value="AMP-dep_synth/lig_dom"/>
</dbReference>
<feature type="domain" description="AMP-dependent synthetase/ligase" evidence="2">
    <location>
        <begin position="24"/>
        <end position="384"/>
    </location>
</feature>
<name>A0A919FXQ7_9ACTN</name>
<evidence type="ECO:0000313" key="5">
    <source>
        <dbReference type="Proteomes" id="UP000603708"/>
    </source>
</evidence>
<comment type="caution">
    <text evidence="4">The sequence shown here is derived from an EMBL/GenBank/DDBJ whole genome shotgun (WGS) entry which is preliminary data.</text>
</comment>
<evidence type="ECO:0000313" key="4">
    <source>
        <dbReference type="EMBL" id="GHH73726.1"/>
    </source>
</evidence>
<dbReference type="Gene3D" id="3.40.50.12780">
    <property type="entry name" value="N-terminal domain of ligase-like"/>
    <property type="match status" value="1"/>
</dbReference>
<dbReference type="RefSeq" id="WP_229924423.1">
    <property type="nucleotide sequence ID" value="NZ_BNCD01000003.1"/>
</dbReference>
<gene>
    <name evidence="4" type="ORF">GCM10018793_12920</name>
</gene>
<dbReference type="PROSITE" id="PS00455">
    <property type="entry name" value="AMP_BINDING"/>
    <property type="match status" value="1"/>
</dbReference>
<dbReference type="AlphaFoldDB" id="A0A919FXQ7"/>
<protein>
    <submittedName>
        <fullName evidence="4">AMP-dependent synthetase</fullName>
    </submittedName>
</protein>
<dbReference type="Gene3D" id="3.30.300.30">
    <property type="match status" value="1"/>
</dbReference>
<dbReference type="CDD" id="cd04433">
    <property type="entry name" value="AFD_class_I"/>
    <property type="match status" value="1"/>
</dbReference>
<organism evidence="4 5">
    <name type="scientific">Streptomyces sulfonofaciens</name>
    <dbReference type="NCBI Taxonomy" id="68272"/>
    <lineage>
        <taxon>Bacteria</taxon>
        <taxon>Bacillati</taxon>
        <taxon>Actinomycetota</taxon>
        <taxon>Actinomycetes</taxon>
        <taxon>Kitasatosporales</taxon>
        <taxon>Streptomycetaceae</taxon>
        <taxon>Streptomyces</taxon>
    </lineage>
</organism>
<evidence type="ECO:0000259" key="3">
    <source>
        <dbReference type="Pfam" id="PF13193"/>
    </source>
</evidence>
<proteinExistence type="predicted"/>
<feature type="region of interest" description="Disordered" evidence="1">
    <location>
        <begin position="507"/>
        <end position="533"/>
    </location>
</feature>
<dbReference type="Pfam" id="PF13193">
    <property type="entry name" value="AMP-binding_C"/>
    <property type="match status" value="1"/>
</dbReference>
<dbReference type="EMBL" id="BNCD01000003">
    <property type="protein sequence ID" value="GHH73726.1"/>
    <property type="molecule type" value="Genomic_DNA"/>
</dbReference>
<evidence type="ECO:0000259" key="2">
    <source>
        <dbReference type="Pfam" id="PF00501"/>
    </source>
</evidence>
<reference evidence="4" key="2">
    <citation type="submission" date="2020-09" db="EMBL/GenBank/DDBJ databases">
        <authorList>
            <person name="Sun Q."/>
            <person name="Ohkuma M."/>
        </authorList>
    </citation>
    <scope>NUCLEOTIDE SEQUENCE</scope>
    <source>
        <strain evidence="4">JCM 5069</strain>
    </source>
</reference>
<sequence>MDNDTTHADTGAAPVFPQALVDALRAAPDAPAFEYEGRSVSRAALLDLVVAGVHGLRAAGLGRGRTVALRTGVTPQGFALQIAGHLLGCRVIGLRAGMAPAQLAHVLAGGVHAVVTDTAPGEDPDLVEAAASIPLLHTGHGPLSLGGAPASYRQSPESLVAHGRPEDIALVTLTSGSTGTPKGVERTYASYTAEWPWRPAGWTPQVKALATHYQRFLLFGTLTSAVMFKHLGFCLNSGGTAVIPPVPFAFPQVLADHRPTAMLMTVPRLHHLLDTLRAEGAEKVDTSSLRALHVAGSPLTPHRFAEAVERLGPVVYQGYGQTEAGLLTVLTPDDIAERGAAVLDSVGRAWADVRIKVLDGSGAPVPTGATGEIWVHSPGALTRYVDDERETREVLSEDGWVRTRDLGHLDADGFLRLTGRTRDVVIVNAVLYYTGPVERVLAGHPDVDTAHVVTAPDERTGEAAHAFVVPAGERRPDTAALRTLVAEALGESSVPATITVVPEVPVAPSGKPDRRALLEKYGPGGRLGGPGND</sequence>
<dbReference type="GO" id="GO:0016878">
    <property type="term" value="F:acid-thiol ligase activity"/>
    <property type="evidence" value="ECO:0007669"/>
    <property type="project" value="UniProtKB-ARBA"/>
</dbReference>
<dbReference type="InterPro" id="IPR045851">
    <property type="entry name" value="AMP-bd_C_sf"/>
</dbReference>